<dbReference type="Gene3D" id="3.40.50.1820">
    <property type="entry name" value="alpha/beta hydrolase"/>
    <property type="match status" value="1"/>
</dbReference>
<keyword evidence="8" id="KW-1185">Reference proteome</keyword>
<evidence type="ECO:0000256" key="3">
    <source>
        <dbReference type="ARBA" id="ARBA00022525"/>
    </source>
</evidence>
<comment type="similarity">
    <text evidence="2 4">Belongs to the AB hydrolase superfamily. Lipase family.</text>
</comment>
<dbReference type="Proteomes" id="UP000801492">
    <property type="component" value="Unassembled WGS sequence"/>
</dbReference>
<dbReference type="InterPro" id="IPR029058">
    <property type="entry name" value="AB_hydrolase_fold"/>
</dbReference>
<evidence type="ECO:0000313" key="7">
    <source>
        <dbReference type="EMBL" id="KAF2886219.1"/>
    </source>
</evidence>
<dbReference type="PANTHER" id="PTHR11610:SF173">
    <property type="entry name" value="LIPASE DOMAIN-CONTAINING PROTEIN-RELATED"/>
    <property type="match status" value="1"/>
</dbReference>
<dbReference type="Pfam" id="PF00151">
    <property type="entry name" value="Lipase"/>
    <property type="match status" value="1"/>
</dbReference>
<feature type="domain" description="Lipase" evidence="6">
    <location>
        <begin position="49"/>
        <end position="339"/>
    </location>
</feature>
<name>A0A8K0CH82_IGNLU</name>
<dbReference type="GO" id="GO:0017171">
    <property type="term" value="F:serine hydrolase activity"/>
    <property type="evidence" value="ECO:0007669"/>
    <property type="project" value="TreeGrafter"/>
</dbReference>
<dbReference type="OrthoDB" id="6755582at2759"/>
<organism evidence="7 8">
    <name type="scientific">Ignelater luminosus</name>
    <name type="common">Cucubano</name>
    <name type="synonym">Pyrophorus luminosus</name>
    <dbReference type="NCBI Taxonomy" id="2038154"/>
    <lineage>
        <taxon>Eukaryota</taxon>
        <taxon>Metazoa</taxon>
        <taxon>Ecdysozoa</taxon>
        <taxon>Arthropoda</taxon>
        <taxon>Hexapoda</taxon>
        <taxon>Insecta</taxon>
        <taxon>Pterygota</taxon>
        <taxon>Neoptera</taxon>
        <taxon>Endopterygota</taxon>
        <taxon>Coleoptera</taxon>
        <taxon>Polyphaga</taxon>
        <taxon>Elateriformia</taxon>
        <taxon>Elateroidea</taxon>
        <taxon>Elateridae</taxon>
        <taxon>Agrypninae</taxon>
        <taxon>Pyrophorini</taxon>
        <taxon>Ignelater</taxon>
    </lineage>
</organism>
<keyword evidence="5" id="KW-0732">Signal</keyword>
<evidence type="ECO:0000256" key="2">
    <source>
        <dbReference type="ARBA" id="ARBA00010701"/>
    </source>
</evidence>
<dbReference type="AlphaFoldDB" id="A0A8K0CH82"/>
<dbReference type="EMBL" id="VTPC01088341">
    <property type="protein sequence ID" value="KAF2886219.1"/>
    <property type="molecule type" value="Genomic_DNA"/>
</dbReference>
<dbReference type="InterPro" id="IPR000734">
    <property type="entry name" value="TAG_lipase"/>
</dbReference>
<feature type="signal peptide" evidence="5">
    <location>
        <begin position="1"/>
        <end position="16"/>
    </location>
</feature>
<dbReference type="GO" id="GO:0016042">
    <property type="term" value="P:lipid catabolic process"/>
    <property type="evidence" value="ECO:0007669"/>
    <property type="project" value="TreeGrafter"/>
</dbReference>
<sequence>MIRYLCTATLLTTVFCQQFPPDIKDDIFNIISNTSVILKECSGTVVSPSELTFTLFNQENPENGIVLDHTNLQQVKPENRLILIIHGWLQSASQSWIIQMKDVYLNQTAANIIVVDWSRSAGINYASSVCAVPQVGSYVADLIFNITSDNAAQLNNTQINGFSLGAHVAGIAGQDIQTKTNGHKIGRINGLEAAGPGFVGRPANKRLDKKDAWFVQAIHTNNWQFGYGLSYATVDFQVNKLLLNCGAFQRGCPFFSGVPKSISNDILEGLLPHIFCNHIRAAVYFIESINSGNFIGVSCKSCFRFGLGLCKSSPTAVMGENCPSDVSGDYYLSTNARTPLARGD</sequence>
<keyword evidence="3" id="KW-0964">Secreted</keyword>
<comment type="subcellular location">
    <subcellularLocation>
        <location evidence="1">Secreted</location>
    </subcellularLocation>
</comment>
<evidence type="ECO:0000256" key="1">
    <source>
        <dbReference type="ARBA" id="ARBA00004613"/>
    </source>
</evidence>
<dbReference type="GO" id="GO:0016298">
    <property type="term" value="F:lipase activity"/>
    <property type="evidence" value="ECO:0007669"/>
    <property type="project" value="InterPro"/>
</dbReference>
<evidence type="ECO:0000259" key="6">
    <source>
        <dbReference type="Pfam" id="PF00151"/>
    </source>
</evidence>
<dbReference type="InterPro" id="IPR013818">
    <property type="entry name" value="Lipase"/>
</dbReference>
<feature type="chain" id="PRO_5035477170" description="Lipase domain-containing protein" evidence="5">
    <location>
        <begin position="17"/>
        <end position="344"/>
    </location>
</feature>
<evidence type="ECO:0000256" key="4">
    <source>
        <dbReference type="RuleBase" id="RU004262"/>
    </source>
</evidence>
<accession>A0A8K0CH82</accession>
<protein>
    <recommendedName>
        <fullName evidence="6">Lipase domain-containing protein</fullName>
    </recommendedName>
</protein>
<evidence type="ECO:0000256" key="5">
    <source>
        <dbReference type="SAM" id="SignalP"/>
    </source>
</evidence>
<proteinExistence type="inferred from homology"/>
<comment type="caution">
    <text evidence="7">The sequence shown here is derived from an EMBL/GenBank/DDBJ whole genome shotgun (WGS) entry which is preliminary data.</text>
</comment>
<dbReference type="PANTHER" id="PTHR11610">
    <property type="entry name" value="LIPASE"/>
    <property type="match status" value="1"/>
</dbReference>
<dbReference type="GO" id="GO:0005615">
    <property type="term" value="C:extracellular space"/>
    <property type="evidence" value="ECO:0007669"/>
    <property type="project" value="TreeGrafter"/>
</dbReference>
<gene>
    <name evidence="7" type="ORF">ILUMI_19954</name>
</gene>
<dbReference type="PRINTS" id="PR00821">
    <property type="entry name" value="TAGLIPASE"/>
</dbReference>
<evidence type="ECO:0000313" key="8">
    <source>
        <dbReference type="Proteomes" id="UP000801492"/>
    </source>
</evidence>
<reference evidence="7" key="1">
    <citation type="submission" date="2019-08" db="EMBL/GenBank/DDBJ databases">
        <title>The genome of the North American firefly Photinus pyralis.</title>
        <authorList>
            <consortium name="Photinus pyralis genome working group"/>
            <person name="Fallon T.R."/>
            <person name="Sander Lower S.E."/>
            <person name="Weng J.-K."/>
        </authorList>
    </citation>
    <scope>NUCLEOTIDE SEQUENCE</scope>
    <source>
        <strain evidence="7">TRF0915ILg1</strain>
        <tissue evidence="7">Whole body</tissue>
    </source>
</reference>
<dbReference type="SUPFAM" id="SSF53474">
    <property type="entry name" value="alpha/beta-Hydrolases"/>
    <property type="match status" value="1"/>
</dbReference>